<dbReference type="RefSeq" id="WP_111176618.1">
    <property type="nucleotide sequence ID" value="NZ_POUD01000013.1"/>
</dbReference>
<dbReference type="Pfam" id="PF19691">
    <property type="entry name" value="DUF6192"/>
    <property type="match status" value="1"/>
</dbReference>
<organism evidence="1 2">
    <name type="scientific">Nonomuraea aridisoli</name>
    <dbReference type="NCBI Taxonomy" id="2070368"/>
    <lineage>
        <taxon>Bacteria</taxon>
        <taxon>Bacillati</taxon>
        <taxon>Actinomycetota</taxon>
        <taxon>Actinomycetes</taxon>
        <taxon>Streptosporangiales</taxon>
        <taxon>Streptosporangiaceae</taxon>
        <taxon>Nonomuraea</taxon>
    </lineage>
</organism>
<keyword evidence="2" id="KW-1185">Reference proteome</keyword>
<name>A0A2W2EHM9_9ACTN</name>
<dbReference type="EMBL" id="POUD01000013">
    <property type="protein sequence ID" value="PZG21843.1"/>
    <property type="molecule type" value="Genomic_DNA"/>
</dbReference>
<protein>
    <submittedName>
        <fullName evidence="1">RacO protein</fullName>
    </submittedName>
</protein>
<dbReference type="OrthoDB" id="4569910at2"/>
<dbReference type="AlphaFoldDB" id="A0A2W2EHM9"/>
<sequence>MDTSVTQQDKIGQVSSERYHQLVARILQIDEQQTRGRFEIGDAGLEIEPIQPVGGSRPGSDLFGVEASLQRLSDDTRIPVNTLKTLRWVASRWPVEHRQAGVSFGVHKILADIPEDAERWARITKPPLNERTGRHEWTEDAARREVGQKVSNPVSVTEKVTAIHDLARDEQVAASAVTDLLRRPNVAFKAMSDQVARHMVNRAQVDRSVQAAERHQAPARPAIERTRQAAQFLDLIAACSAFVAAVGRTMPTLHGHTFTEQEREVILAQIAKVRATTDWIETAVETGNLSLDEALANLLRGE</sequence>
<accession>A0A2W2EHM9</accession>
<comment type="caution">
    <text evidence="1">The sequence shown here is derived from an EMBL/GenBank/DDBJ whole genome shotgun (WGS) entry which is preliminary data.</text>
</comment>
<evidence type="ECO:0000313" key="2">
    <source>
        <dbReference type="Proteomes" id="UP000249304"/>
    </source>
</evidence>
<dbReference type="Proteomes" id="UP000249304">
    <property type="component" value="Unassembled WGS sequence"/>
</dbReference>
<proteinExistence type="predicted"/>
<dbReference type="InterPro" id="IPR045683">
    <property type="entry name" value="DUF6192"/>
</dbReference>
<reference evidence="1 2" key="1">
    <citation type="submission" date="2018-01" db="EMBL/GenBank/DDBJ databases">
        <title>Draft genome sequence of Nonomuraea sp. KC333.</title>
        <authorList>
            <person name="Sahin N."/>
            <person name="Saygin H."/>
            <person name="Ay H."/>
        </authorList>
    </citation>
    <scope>NUCLEOTIDE SEQUENCE [LARGE SCALE GENOMIC DNA]</scope>
    <source>
        <strain evidence="1 2">KC333</strain>
    </source>
</reference>
<evidence type="ECO:0000313" key="1">
    <source>
        <dbReference type="EMBL" id="PZG21843.1"/>
    </source>
</evidence>
<gene>
    <name evidence="1" type="ORF">C1J01_05290</name>
</gene>